<comment type="caution">
    <text evidence="2">The sequence shown here is derived from an EMBL/GenBank/DDBJ whole genome shotgun (WGS) entry which is preliminary data.</text>
</comment>
<dbReference type="InterPro" id="IPR036237">
    <property type="entry name" value="Xyl_isomerase-like_sf"/>
</dbReference>
<evidence type="ECO:0000313" key="2">
    <source>
        <dbReference type="EMBL" id="KUE74657.1"/>
    </source>
</evidence>
<dbReference type="SUPFAM" id="SSF51658">
    <property type="entry name" value="Xylose isomerase-like"/>
    <property type="match status" value="1"/>
</dbReference>
<dbReference type="RefSeq" id="WP_058723999.1">
    <property type="nucleotide sequence ID" value="NZ_CAUGBV010000059.1"/>
</dbReference>
<dbReference type="Proteomes" id="UP000053433">
    <property type="component" value="Unassembled WGS sequence"/>
</dbReference>
<dbReference type="InterPro" id="IPR013022">
    <property type="entry name" value="Xyl_isomerase-like_TIM-brl"/>
</dbReference>
<name>A0A0W7TLB0_9FIRM</name>
<sequence>MSEIKKVPKRGISTYCFYPMMDVNMELEDIFMHMEDMGAPGLEILADGIIEGYPHPSNKWLDKWFSLVEKYHIVPVEYGHWVESRLVPGREATLEESLEQLIRDIKLASFMGFTCMRTKLGVIDEILNPVSNWREIIKRALPYAEKYNVVMQPELHAPTRLTDPMVQEYAEFIDKENTKYFGFNVDFGVFKRHDPNGIEKMHPGFEKGPSEPEDIIPYLPYIHCCHAKYYNMSEDFEETTIPYREVIDIMIKHGWDGYLLSEYEGKNHNDINHCITQVRRHQLFMKKILGA</sequence>
<gene>
    <name evidence="2" type="ORF">ASJ35_18030</name>
</gene>
<evidence type="ECO:0000259" key="1">
    <source>
        <dbReference type="Pfam" id="PF01261"/>
    </source>
</evidence>
<proteinExistence type="predicted"/>
<dbReference type="Pfam" id="PF01261">
    <property type="entry name" value="AP_endonuc_2"/>
    <property type="match status" value="1"/>
</dbReference>
<feature type="domain" description="Xylose isomerase-like TIM barrel" evidence="1">
    <location>
        <begin position="35"/>
        <end position="270"/>
    </location>
</feature>
<reference evidence="2 3" key="1">
    <citation type="submission" date="2015-10" db="EMBL/GenBank/DDBJ databases">
        <title>A novel member of the family Ruminococcaceae isolated from human faeces.</title>
        <authorList>
            <person name="Shkoporov A.N."/>
            <person name="Chaplin A.V."/>
            <person name="Motuzova O.V."/>
            <person name="Kafarskaia L.I."/>
            <person name="Efimov B.A."/>
        </authorList>
    </citation>
    <scope>NUCLEOTIDE SEQUENCE [LARGE SCALE GENOMIC DNA]</scope>
    <source>
        <strain evidence="2 3">668</strain>
    </source>
</reference>
<organism evidence="2 3">
    <name type="scientific">Ruthenibacterium lactatiformans</name>
    <dbReference type="NCBI Taxonomy" id="1550024"/>
    <lineage>
        <taxon>Bacteria</taxon>
        <taxon>Bacillati</taxon>
        <taxon>Bacillota</taxon>
        <taxon>Clostridia</taxon>
        <taxon>Eubacteriales</taxon>
        <taxon>Oscillospiraceae</taxon>
        <taxon>Ruthenibacterium</taxon>
    </lineage>
</organism>
<accession>A0A0W7TLB0</accession>
<protein>
    <submittedName>
        <fullName evidence="2">Beta-galactosidase</fullName>
    </submittedName>
</protein>
<dbReference type="EMBL" id="LMUA01000051">
    <property type="protein sequence ID" value="KUE74657.1"/>
    <property type="molecule type" value="Genomic_DNA"/>
</dbReference>
<evidence type="ECO:0000313" key="3">
    <source>
        <dbReference type="Proteomes" id="UP000053433"/>
    </source>
</evidence>
<dbReference type="AlphaFoldDB" id="A0A0W7TLB0"/>
<dbReference type="Gene3D" id="3.20.20.150">
    <property type="entry name" value="Divalent-metal-dependent TIM barrel enzymes"/>
    <property type="match status" value="1"/>
</dbReference>